<dbReference type="Pfam" id="PF13751">
    <property type="entry name" value="DDE_Tnp_1_6"/>
    <property type="match status" value="1"/>
</dbReference>
<evidence type="ECO:0000313" key="3">
    <source>
        <dbReference type="EMBL" id="QEE23172.1"/>
    </source>
</evidence>
<feature type="domain" description="Transposase InsH N-terminal" evidence="1">
    <location>
        <begin position="25"/>
        <end position="110"/>
    </location>
</feature>
<dbReference type="RefSeq" id="WP_147625954.1">
    <property type="nucleotide sequence ID" value="NZ_CP042807.1"/>
</dbReference>
<dbReference type="AlphaFoldDB" id="A0A5B9DUG5"/>
<name>A0A5B9DUG5_9GAMM</name>
<evidence type="ECO:0000259" key="1">
    <source>
        <dbReference type="Pfam" id="PF05598"/>
    </source>
</evidence>
<dbReference type="KEGG" id="rgl:CS053_00660"/>
<evidence type="ECO:0000313" key="4">
    <source>
        <dbReference type="Proteomes" id="UP000321807"/>
    </source>
</evidence>
<dbReference type="Pfam" id="PF05598">
    <property type="entry name" value="DUF772"/>
    <property type="match status" value="1"/>
</dbReference>
<organism evidence="3 4">
    <name type="scientific">Rhodanobacter glycinis</name>
    <dbReference type="NCBI Taxonomy" id="582702"/>
    <lineage>
        <taxon>Bacteria</taxon>
        <taxon>Pseudomonadati</taxon>
        <taxon>Pseudomonadota</taxon>
        <taxon>Gammaproteobacteria</taxon>
        <taxon>Lysobacterales</taxon>
        <taxon>Rhodanobacteraceae</taxon>
        <taxon>Rhodanobacter</taxon>
    </lineage>
</organism>
<dbReference type="PANTHER" id="PTHR33408">
    <property type="entry name" value="TRANSPOSASE"/>
    <property type="match status" value="1"/>
</dbReference>
<reference evidence="3 4" key="1">
    <citation type="submission" date="2019-08" db="EMBL/GenBank/DDBJ databases">
        <title>Complete genome sequence of Rhodanobacter glycinis strain T01E-68 isolated from tomato root.</title>
        <authorList>
            <person name="Weon H.-Y."/>
            <person name="Lee S.A."/>
        </authorList>
    </citation>
    <scope>NUCLEOTIDE SEQUENCE [LARGE SCALE GENOMIC DNA]</scope>
    <source>
        <strain evidence="3 4">T01E-68</strain>
    </source>
</reference>
<sequence length="510" mass="55854">MARYRHYDPQQTKMIAVSYGRQLLPGTFEHALSYLIDNEIDLGRFAARFKNDEAGAPAYDPAVLLKVVLFAYSRGITSSRTMARACVENVLFIALACDQQPHFTTLAHFVATLGQEVEAVFRDVLMVCNTQGLIGKNTFAIDGCKLPSNASKEWSGTSADFERKAAKMERAVAHLVKAHAEQDASEALDPDQDKQREHEERTIATLRKNAGKLRTALATTTERLGAKGTPIKRNITDPESATLKSSRGVLQGYIGVAVVDDEHQVVVEAQAHGTPQEHDLLKPMIDGVHGHFAAMGEGDAAQAAAYLADAGYNSERGLKALAADGIDGYIADGQMRKRDPRYADASAHKPASKAKFFQPKDFSFDREQGTCVCPAEQALKLNSANAIINGRKATVFKGTDATCGACPLRSQCLRKPNVTAVRQVAFFEGSVASKLPNPHCRAMREKIDRPEGRAIYANRMGLIEPVFGHTQQRGLRRFTLRGQAKVDTQWKLFCIVHNVAKLQLYGKLAA</sequence>
<dbReference type="Proteomes" id="UP000321807">
    <property type="component" value="Chromosome"/>
</dbReference>
<accession>A0A5B9DUG5</accession>
<feature type="domain" description="Transposase DDE" evidence="2">
    <location>
        <begin position="372"/>
        <end position="502"/>
    </location>
</feature>
<proteinExistence type="predicted"/>
<dbReference type="InterPro" id="IPR008490">
    <property type="entry name" value="Transposase_InsH_N"/>
</dbReference>
<dbReference type="InterPro" id="IPR025668">
    <property type="entry name" value="Tnp_DDE_dom"/>
</dbReference>
<dbReference type="NCBIfam" id="NF033551">
    <property type="entry name" value="transpos_IS1182"/>
    <property type="match status" value="1"/>
</dbReference>
<dbReference type="EMBL" id="CP042807">
    <property type="protein sequence ID" value="QEE23172.1"/>
    <property type="molecule type" value="Genomic_DNA"/>
</dbReference>
<dbReference type="PANTHER" id="PTHR33408:SF2">
    <property type="entry name" value="TRANSPOSASE DDE DOMAIN-CONTAINING PROTEIN"/>
    <property type="match status" value="1"/>
</dbReference>
<evidence type="ECO:0000259" key="2">
    <source>
        <dbReference type="Pfam" id="PF13751"/>
    </source>
</evidence>
<protein>
    <submittedName>
        <fullName evidence="3">IS1182 family transposase</fullName>
    </submittedName>
</protein>
<dbReference type="InterPro" id="IPR047629">
    <property type="entry name" value="IS1182_transpos"/>
</dbReference>
<gene>
    <name evidence="3" type="ORF">CS053_00660</name>
</gene>